<dbReference type="GO" id="GO:0090522">
    <property type="term" value="P:vesicle tethering involved in exocytosis"/>
    <property type="evidence" value="ECO:0007669"/>
    <property type="project" value="UniProtKB-UniRule"/>
</dbReference>
<protein>
    <recommendedName>
        <fullName evidence="1">Exocyst complex component Sec8</fullName>
    </recommendedName>
</protein>
<evidence type="ECO:0000256" key="1">
    <source>
        <dbReference type="RuleBase" id="RU367079"/>
    </source>
</evidence>
<keyword evidence="1" id="KW-0268">Exocytosis</keyword>
<dbReference type="PANTHER" id="PTHR14146">
    <property type="entry name" value="EXOCYST COMPLEX COMPONENT 4"/>
    <property type="match status" value="1"/>
</dbReference>
<evidence type="ECO:0000313" key="3">
    <source>
        <dbReference type="EMBL" id="CAG9325172.1"/>
    </source>
</evidence>
<comment type="caution">
    <text evidence="3">The sequence shown here is derived from an EMBL/GenBank/DDBJ whole genome shotgun (WGS) entry which is preliminary data.</text>
</comment>
<dbReference type="Proteomes" id="UP001162131">
    <property type="component" value="Unassembled WGS sequence"/>
</dbReference>
<keyword evidence="1" id="KW-0813">Transport</keyword>
<organism evidence="3 4">
    <name type="scientific">Blepharisma stoltei</name>
    <dbReference type="NCBI Taxonomy" id="1481888"/>
    <lineage>
        <taxon>Eukaryota</taxon>
        <taxon>Sar</taxon>
        <taxon>Alveolata</taxon>
        <taxon>Ciliophora</taxon>
        <taxon>Postciliodesmatophora</taxon>
        <taxon>Heterotrichea</taxon>
        <taxon>Heterotrichida</taxon>
        <taxon>Blepharismidae</taxon>
        <taxon>Blepharisma</taxon>
    </lineage>
</organism>
<accession>A0AAU9JJC2</accession>
<comment type="similarity">
    <text evidence="1">Belongs to the SEC8 family.</text>
</comment>
<evidence type="ECO:0000313" key="4">
    <source>
        <dbReference type="Proteomes" id="UP001162131"/>
    </source>
</evidence>
<dbReference type="GO" id="GO:0006893">
    <property type="term" value="P:Golgi to plasma membrane transport"/>
    <property type="evidence" value="ECO:0007669"/>
    <property type="project" value="TreeGrafter"/>
</dbReference>
<dbReference type="AlphaFoldDB" id="A0AAU9JJC2"/>
<dbReference type="InterPro" id="IPR039682">
    <property type="entry name" value="Sec8/EXOC4"/>
</dbReference>
<proteinExistence type="inferred from homology"/>
<sequence length="897" mass="103646">MERVIPQKYQTENFDPYLEALDILSDFSQSQSKFEALQHIGVGLDRIASQNIEQNHDEISTYLTNLKEAEEIIIDYLAYIKELRDELKQCKETLQGKQVDMNAIWLKSIYYKKITNGLEELSDILSNLNSVNSLLKEKLFAKAAALIQENTSKIDGKEYGYLPVCQRIKEAFQNKIKDLTDNIIAELRSLLFMKQGSFELEIKRYAVVRTLRIDFLLAEQEEKDLWETTNPIPGLLESLSSVNQLNLIETLSIRDIQPDLQHLFKVCFSQFPSYIPEDESEIKSNFLISLLPNEQAREQALKIINGIIAAAAIVMRNHFALKKWLKQYNADFSVISVWEKIEKEIKDIFRALIKLPNRLGDAANIVEMLGENEEKESTYSSLLSSIIKLNTYHYPYLYKPISLYIRQFTVNVFGTDMIKDEGLNDETFFQFLDILKQDIYAQFSACVTSSEAFRFNKTNSADFNSFLVLNSNLKIILEFKNCFLSSQHLSFLEVIAIQFTLLFKELGSLFENQTKGSAYYSLFIEDSDLFQELRSDPAFFNARLDIPAYANEAFINIIGRSGSPPAGQISEKEGHFIRFETMVDHPFIGESAKLSFFAALAINIKTTYDNLLVCLSSLLEHIFEINTDENMTPRRSSIRSDISLQDSSEKKKGKFSTFTSKLRDGLGIKKKKKEKGPTTEAVFRIAELDKTMEDTKLKLRHQLLKLHEQHDMSLFILRGEIKMRIFYFLFHLKDANYWRDEEIPDAEWFIGQLSRELLLVHLAVRPILNAQQLKFIWENVFNILAEMLIFGLSKIKDQQLSKQGLAIYIKNIKVLQSELNQIEIPGVSTTEQLTKVSQFLELLQLNEKTLVRVIRENPYQFTTDQWKLQMSLKVPLRPYGVLPQTQRTLNEILSAKK</sequence>
<dbReference type="GO" id="GO:0006612">
    <property type="term" value="P:protein targeting to membrane"/>
    <property type="evidence" value="ECO:0007669"/>
    <property type="project" value="UniProtKB-UniRule"/>
</dbReference>
<keyword evidence="4" id="KW-1185">Reference proteome</keyword>
<comment type="function">
    <text evidence="1">Component of the exocyst complex involved in the docking of exocytic vesicles with fusion sites on the plasma membrane.</text>
</comment>
<keyword evidence="2" id="KW-0175">Coiled coil</keyword>
<evidence type="ECO:0000256" key="2">
    <source>
        <dbReference type="SAM" id="Coils"/>
    </source>
</evidence>
<gene>
    <name evidence="3" type="ORF">BSTOLATCC_MIC37918</name>
</gene>
<dbReference type="EMBL" id="CAJZBQ010000037">
    <property type="protein sequence ID" value="CAG9325172.1"/>
    <property type="molecule type" value="Genomic_DNA"/>
</dbReference>
<reference evidence="3" key="1">
    <citation type="submission" date="2021-09" db="EMBL/GenBank/DDBJ databases">
        <authorList>
            <consortium name="AG Swart"/>
            <person name="Singh M."/>
            <person name="Singh A."/>
            <person name="Seah K."/>
            <person name="Emmerich C."/>
        </authorList>
    </citation>
    <scope>NUCLEOTIDE SEQUENCE</scope>
    <source>
        <strain evidence="3">ATCC30299</strain>
    </source>
</reference>
<dbReference type="PANTHER" id="PTHR14146:SF0">
    <property type="entry name" value="EXOCYST COMPLEX COMPONENT 4"/>
    <property type="match status" value="1"/>
</dbReference>
<dbReference type="GO" id="GO:0015031">
    <property type="term" value="P:protein transport"/>
    <property type="evidence" value="ECO:0007669"/>
    <property type="project" value="UniProtKB-KW"/>
</dbReference>
<keyword evidence="1" id="KW-0653">Protein transport</keyword>
<dbReference type="GO" id="GO:0000145">
    <property type="term" value="C:exocyst"/>
    <property type="evidence" value="ECO:0007669"/>
    <property type="project" value="UniProtKB-UniRule"/>
</dbReference>
<feature type="coiled-coil region" evidence="2">
    <location>
        <begin position="66"/>
        <end position="138"/>
    </location>
</feature>
<name>A0AAU9JJC2_9CILI</name>